<keyword evidence="7" id="KW-0418">Kinase</keyword>
<keyword evidence="2" id="KW-0479">Metal-binding</keyword>
<keyword evidence="7" id="KW-0808">Transferase</keyword>
<dbReference type="PANTHER" id="PTHR42742">
    <property type="entry name" value="TRANSCRIPTIONAL REPRESSOR MPRA"/>
    <property type="match status" value="1"/>
</dbReference>
<comment type="caution">
    <text evidence="7">The sequence shown here is derived from an EMBL/GenBank/DDBJ whole genome shotgun (WGS) entry which is preliminary data.</text>
</comment>
<evidence type="ECO:0000313" key="7">
    <source>
        <dbReference type="EMBL" id="MBB5687685.1"/>
    </source>
</evidence>
<evidence type="ECO:0000256" key="6">
    <source>
        <dbReference type="ARBA" id="ARBA00048451"/>
    </source>
</evidence>
<keyword evidence="4" id="KW-0460">Magnesium</keyword>
<proteinExistence type="predicted"/>
<dbReference type="InterPro" id="IPR000600">
    <property type="entry name" value="ROK"/>
</dbReference>
<dbReference type="GO" id="GO:0046872">
    <property type="term" value="F:metal ion binding"/>
    <property type="evidence" value="ECO:0007669"/>
    <property type="project" value="UniProtKB-KW"/>
</dbReference>
<dbReference type="PANTHER" id="PTHR42742:SF3">
    <property type="entry name" value="FRUCTOKINASE"/>
    <property type="match status" value="1"/>
</dbReference>
<protein>
    <recommendedName>
        <fullName evidence="5">fructokinase</fullName>
        <ecNumber evidence="5">2.7.1.4</ecNumber>
    </recommendedName>
</protein>
<evidence type="ECO:0000256" key="3">
    <source>
        <dbReference type="ARBA" id="ARBA00022833"/>
    </source>
</evidence>
<dbReference type="EC" id="2.7.1.4" evidence="5"/>
<sequence>MIDGAHAPLFGAIEAGGTKFVCGVGSAALGSLESATIPTRDPDATFADVRAFFDRAARHGPVGAIGIGSFGPLQLDPAAADFGQILRTPKPGWTGVDLPGRVRAFSGVQVALDTDVNAAALAEAAAAGPNIGTLAYVTVGTGIGVGIVIDGRPVHGLGHPEAGHMLLRRHEAHAGFAGICPFHGDCLEGLASGPAVAAHWGASPSSFPDAHPFWDMEAYYLAQLCATLFLTVAPMRIVLGGGVMKQQAFFARIRARTLHLLGGYVGALDDMAAMDKRIVPPLCAEPPGLIGTYILAERIAAGGLPRPAE</sequence>
<evidence type="ECO:0000256" key="1">
    <source>
        <dbReference type="ARBA" id="ARBA00001946"/>
    </source>
</evidence>
<dbReference type="AlphaFoldDB" id="A0A7W9AL46"/>
<dbReference type="SUPFAM" id="SSF53067">
    <property type="entry name" value="Actin-like ATPase domain"/>
    <property type="match status" value="2"/>
</dbReference>
<organism evidence="7 8">
    <name type="scientific">Sphingobium boeckii</name>
    <dbReference type="NCBI Taxonomy" id="1082345"/>
    <lineage>
        <taxon>Bacteria</taxon>
        <taxon>Pseudomonadati</taxon>
        <taxon>Pseudomonadota</taxon>
        <taxon>Alphaproteobacteria</taxon>
        <taxon>Sphingomonadales</taxon>
        <taxon>Sphingomonadaceae</taxon>
        <taxon>Sphingobium</taxon>
    </lineage>
</organism>
<dbReference type="CDD" id="cd24067">
    <property type="entry name" value="ASKHA_NBD_ROK_BsFRK-like"/>
    <property type="match status" value="1"/>
</dbReference>
<keyword evidence="8" id="KW-1185">Reference proteome</keyword>
<dbReference type="InterPro" id="IPR049874">
    <property type="entry name" value="ROK_cs"/>
</dbReference>
<dbReference type="PROSITE" id="PS01125">
    <property type="entry name" value="ROK"/>
    <property type="match status" value="1"/>
</dbReference>
<accession>A0A7W9AL46</accession>
<comment type="cofactor">
    <cofactor evidence="1">
        <name>Mg(2+)</name>
        <dbReference type="ChEBI" id="CHEBI:18420"/>
    </cofactor>
</comment>
<evidence type="ECO:0000313" key="8">
    <source>
        <dbReference type="Proteomes" id="UP000549617"/>
    </source>
</evidence>
<dbReference type="GO" id="GO:0008865">
    <property type="term" value="F:fructokinase activity"/>
    <property type="evidence" value="ECO:0007669"/>
    <property type="project" value="UniProtKB-EC"/>
</dbReference>
<evidence type="ECO:0000256" key="4">
    <source>
        <dbReference type="ARBA" id="ARBA00022842"/>
    </source>
</evidence>
<comment type="catalytic activity">
    <reaction evidence="6">
        <text>D-fructose + ATP = D-fructose 6-phosphate + ADP + H(+)</text>
        <dbReference type="Rhea" id="RHEA:16125"/>
        <dbReference type="ChEBI" id="CHEBI:15378"/>
        <dbReference type="ChEBI" id="CHEBI:30616"/>
        <dbReference type="ChEBI" id="CHEBI:37721"/>
        <dbReference type="ChEBI" id="CHEBI:61527"/>
        <dbReference type="ChEBI" id="CHEBI:456216"/>
        <dbReference type="EC" id="2.7.1.4"/>
    </reaction>
</comment>
<dbReference type="Pfam" id="PF00480">
    <property type="entry name" value="ROK"/>
    <property type="match status" value="1"/>
</dbReference>
<dbReference type="InterPro" id="IPR051804">
    <property type="entry name" value="Carb_Metab_Reg_Kinase/Isom"/>
</dbReference>
<evidence type="ECO:0000256" key="2">
    <source>
        <dbReference type="ARBA" id="ARBA00022723"/>
    </source>
</evidence>
<dbReference type="Proteomes" id="UP000549617">
    <property type="component" value="Unassembled WGS sequence"/>
</dbReference>
<gene>
    <name evidence="7" type="ORF">FHS49_003729</name>
</gene>
<keyword evidence="3" id="KW-0862">Zinc</keyword>
<dbReference type="InterPro" id="IPR043129">
    <property type="entry name" value="ATPase_NBD"/>
</dbReference>
<dbReference type="Gene3D" id="3.30.420.40">
    <property type="match status" value="2"/>
</dbReference>
<dbReference type="RefSeq" id="WP_246351033.1">
    <property type="nucleotide sequence ID" value="NZ_JACIJC010000007.1"/>
</dbReference>
<dbReference type="EMBL" id="JACIJC010000007">
    <property type="protein sequence ID" value="MBB5687685.1"/>
    <property type="molecule type" value="Genomic_DNA"/>
</dbReference>
<name>A0A7W9AL46_9SPHN</name>
<evidence type="ECO:0000256" key="5">
    <source>
        <dbReference type="ARBA" id="ARBA00038887"/>
    </source>
</evidence>
<reference evidence="7 8" key="1">
    <citation type="submission" date="2020-08" db="EMBL/GenBank/DDBJ databases">
        <title>Genomic Encyclopedia of Type Strains, Phase IV (KMG-IV): sequencing the most valuable type-strain genomes for metagenomic binning, comparative biology and taxonomic classification.</title>
        <authorList>
            <person name="Goeker M."/>
        </authorList>
    </citation>
    <scope>NUCLEOTIDE SEQUENCE [LARGE SCALE GENOMIC DNA]</scope>
    <source>
        <strain evidence="7 8">DSM 25079</strain>
    </source>
</reference>